<evidence type="ECO:0000256" key="2">
    <source>
        <dbReference type="ARBA" id="ARBA00006677"/>
    </source>
</evidence>
<organism evidence="6 7">
    <name type="scientific">Cryptosporidium andersoni</name>
    <dbReference type="NCBI Taxonomy" id="117008"/>
    <lineage>
        <taxon>Eukaryota</taxon>
        <taxon>Sar</taxon>
        <taxon>Alveolata</taxon>
        <taxon>Apicomplexa</taxon>
        <taxon>Conoidasida</taxon>
        <taxon>Coccidia</taxon>
        <taxon>Eucoccidiorida</taxon>
        <taxon>Eimeriorina</taxon>
        <taxon>Cryptosporidiidae</taxon>
        <taxon>Cryptosporidium</taxon>
    </lineage>
</organism>
<dbReference type="RefSeq" id="XP_067070166.1">
    <property type="nucleotide sequence ID" value="XM_067213604.1"/>
</dbReference>
<reference evidence="6 7" key="1">
    <citation type="submission" date="2016-10" db="EMBL/GenBank/DDBJ databases">
        <title>Reductive evolution of mitochondrial metabolism and differential evolution of invasion-related proteins in Cryptosporidium.</title>
        <authorList>
            <person name="Liu S."/>
            <person name="Roellig D.M."/>
            <person name="Guo Y."/>
            <person name="Li N."/>
            <person name="Frace M.A."/>
            <person name="Tang K."/>
            <person name="Zhang L."/>
            <person name="Feng Y."/>
            <person name="Xiao L."/>
        </authorList>
    </citation>
    <scope>NUCLEOTIDE SEQUENCE [LARGE SCALE GENOMIC DNA]</scope>
    <source>
        <strain evidence="6">30847</strain>
    </source>
</reference>
<evidence type="ECO:0000256" key="4">
    <source>
        <dbReference type="ARBA" id="ARBA00023242"/>
    </source>
</evidence>
<name>A0A1J4MVT8_9CRYT</name>
<keyword evidence="3" id="KW-0235">DNA replication</keyword>
<sequence>MNNSIHKNPSVDLLNEYKAAGIHQFALYKENQFNDISKINISHIESLQYLKPFISNISSGSQYDVAALTHLLCLQQNKIRILALLLKRCNQLKSQRWNNGSKLSDTIKSRISNNEKFFFENYDTLINEYNQSISVKLDIPDFDICSNIHCTSMNTQNILCQIRTSGKITRTYLCNSDKLEAYDIDVYFNSGSLSFFKDNEVDQLQRNSLILRLSPDI</sequence>
<comment type="similarity">
    <text evidence="2">Belongs to the GINS1/PSF1 family.</text>
</comment>
<comment type="subcellular location">
    <subcellularLocation>
        <location evidence="1">Nucleus</location>
    </subcellularLocation>
</comment>
<dbReference type="InterPro" id="IPR021151">
    <property type="entry name" value="GINS_A"/>
</dbReference>
<dbReference type="GO" id="GO:1902983">
    <property type="term" value="P:DNA strand elongation involved in mitotic DNA replication"/>
    <property type="evidence" value="ECO:0007669"/>
    <property type="project" value="TreeGrafter"/>
</dbReference>
<dbReference type="PANTHER" id="PTHR12914:SF2">
    <property type="entry name" value="DNA REPLICATION COMPLEX GINS PROTEIN PSF1"/>
    <property type="match status" value="1"/>
</dbReference>
<dbReference type="Pfam" id="PF05916">
    <property type="entry name" value="Sld5"/>
    <property type="match status" value="1"/>
</dbReference>
<protein>
    <recommendedName>
        <fullName evidence="5">GINS subunit domain-containing protein</fullName>
    </recommendedName>
</protein>
<dbReference type="PANTHER" id="PTHR12914">
    <property type="entry name" value="PARTNER OF SLD5"/>
    <property type="match status" value="1"/>
</dbReference>
<evidence type="ECO:0000259" key="5">
    <source>
        <dbReference type="Pfam" id="PF05916"/>
    </source>
</evidence>
<dbReference type="AlphaFoldDB" id="A0A1J4MVT8"/>
<dbReference type="VEuPathDB" id="CryptoDB:cand_033780"/>
<gene>
    <name evidence="6" type="ORF">cand_033780</name>
</gene>
<feature type="domain" description="GINS subunit" evidence="5">
    <location>
        <begin position="61"/>
        <end position="133"/>
    </location>
</feature>
<evidence type="ECO:0000313" key="6">
    <source>
        <dbReference type="EMBL" id="OII78320.1"/>
    </source>
</evidence>
<proteinExistence type="inferred from homology"/>
<dbReference type="EMBL" id="LRBS01000002">
    <property type="protein sequence ID" value="OII78320.1"/>
    <property type="molecule type" value="Genomic_DNA"/>
</dbReference>
<accession>A0A1J4MVT8</accession>
<dbReference type="OrthoDB" id="10252587at2759"/>
<dbReference type="InterPro" id="IPR036224">
    <property type="entry name" value="GINS_bundle-like_dom_sf"/>
</dbReference>
<dbReference type="InterPro" id="IPR005339">
    <property type="entry name" value="GINS_Psf1"/>
</dbReference>
<dbReference type="SUPFAM" id="SSF158573">
    <property type="entry name" value="GINS helical bundle-like"/>
    <property type="match status" value="1"/>
</dbReference>
<evidence type="ECO:0000256" key="1">
    <source>
        <dbReference type="ARBA" id="ARBA00004123"/>
    </source>
</evidence>
<evidence type="ECO:0000256" key="3">
    <source>
        <dbReference type="ARBA" id="ARBA00022705"/>
    </source>
</evidence>
<dbReference type="GeneID" id="92367562"/>
<comment type="caution">
    <text evidence="6">The sequence shown here is derived from an EMBL/GenBank/DDBJ whole genome shotgun (WGS) entry which is preliminary data.</text>
</comment>
<dbReference type="GO" id="GO:0000811">
    <property type="term" value="C:GINS complex"/>
    <property type="evidence" value="ECO:0007669"/>
    <property type="project" value="InterPro"/>
</dbReference>
<keyword evidence="7" id="KW-1185">Reference proteome</keyword>
<dbReference type="Proteomes" id="UP000186804">
    <property type="component" value="Unassembled WGS sequence"/>
</dbReference>
<dbReference type="Gene3D" id="1.20.58.1030">
    <property type="match status" value="1"/>
</dbReference>
<keyword evidence="4" id="KW-0539">Nucleus</keyword>
<evidence type="ECO:0000313" key="7">
    <source>
        <dbReference type="Proteomes" id="UP000186804"/>
    </source>
</evidence>